<gene>
    <name evidence="1" type="ORF">HNQ80_003590</name>
</gene>
<organism evidence="1 2">
    <name type="scientific">Anaerosolibacter carboniphilus</name>
    <dbReference type="NCBI Taxonomy" id="1417629"/>
    <lineage>
        <taxon>Bacteria</taxon>
        <taxon>Bacillati</taxon>
        <taxon>Bacillota</taxon>
        <taxon>Clostridia</taxon>
        <taxon>Peptostreptococcales</taxon>
        <taxon>Thermotaleaceae</taxon>
        <taxon>Anaerosolibacter</taxon>
    </lineage>
</organism>
<proteinExistence type="predicted"/>
<dbReference type="Proteomes" id="UP000579281">
    <property type="component" value="Unassembled WGS sequence"/>
</dbReference>
<protein>
    <submittedName>
        <fullName evidence="1">Glycine cleavage system H lipoate-binding protein</fullName>
    </submittedName>
</protein>
<comment type="caution">
    <text evidence="1">The sequence shown here is derived from an EMBL/GenBank/DDBJ whole genome shotgun (WGS) entry which is preliminary data.</text>
</comment>
<name>A0A841L4Y3_9FIRM</name>
<dbReference type="AlphaFoldDB" id="A0A841L4Y3"/>
<dbReference type="EMBL" id="JACHEN010000024">
    <property type="protein sequence ID" value="MBB6217469.1"/>
    <property type="molecule type" value="Genomic_DNA"/>
</dbReference>
<accession>A0A841L4Y3</accession>
<reference evidence="1 2" key="1">
    <citation type="submission" date="2020-08" db="EMBL/GenBank/DDBJ databases">
        <title>Genomic Encyclopedia of Type Strains, Phase IV (KMG-IV): sequencing the most valuable type-strain genomes for metagenomic binning, comparative biology and taxonomic classification.</title>
        <authorList>
            <person name="Goeker M."/>
        </authorList>
    </citation>
    <scope>NUCLEOTIDE SEQUENCE [LARGE SCALE GENOMIC DNA]</scope>
    <source>
        <strain evidence="1 2">DSM 103526</strain>
    </source>
</reference>
<keyword evidence="2" id="KW-1185">Reference proteome</keyword>
<sequence>MNKIKLMYDVVKTLKEKEIFKGTLKADASKDQVKVFRLEKEFEKNTLSGQVKSKISTELDYEGKKVKHESNTEFNLQDCCRGEGSHPGFMKHIHEHPHLHNRKCCGVKGKLSKIAFVLNTLNNMKVEEQEDKRVILSISIDEIPEELKDIIQEKMQHKGNQEEKGPHGCCMEACCLTEDINIDIQAQINKNNELEKVQVAVRGKQKKESGEIHDIHLEAELNLTW</sequence>
<evidence type="ECO:0000313" key="1">
    <source>
        <dbReference type="EMBL" id="MBB6217469.1"/>
    </source>
</evidence>
<dbReference type="RefSeq" id="WP_184311969.1">
    <property type="nucleotide sequence ID" value="NZ_JACHEN010000024.1"/>
</dbReference>
<evidence type="ECO:0000313" key="2">
    <source>
        <dbReference type="Proteomes" id="UP000579281"/>
    </source>
</evidence>